<protein>
    <submittedName>
        <fullName evidence="7">FAD-binding protein</fullName>
    </submittedName>
</protein>
<evidence type="ECO:0000256" key="1">
    <source>
        <dbReference type="ARBA" id="ARBA00001974"/>
    </source>
</evidence>
<dbReference type="InterPro" id="IPR016164">
    <property type="entry name" value="FAD-linked_Oxase-like_C"/>
</dbReference>
<dbReference type="EMBL" id="VKHS01000006">
    <property type="protein sequence ID" value="MBB0228082.1"/>
    <property type="molecule type" value="Genomic_DNA"/>
</dbReference>
<dbReference type="InterPro" id="IPR050432">
    <property type="entry name" value="FAD-linked_Oxidoreductases_BP"/>
</dbReference>
<dbReference type="InterPro" id="IPR036318">
    <property type="entry name" value="FAD-bd_PCMH-like_sf"/>
</dbReference>
<dbReference type="InterPro" id="IPR006094">
    <property type="entry name" value="Oxid_FAD_bind_N"/>
</dbReference>
<evidence type="ECO:0000256" key="5">
    <source>
        <dbReference type="ARBA" id="ARBA00023002"/>
    </source>
</evidence>
<dbReference type="PROSITE" id="PS51387">
    <property type="entry name" value="FAD_PCMH"/>
    <property type="match status" value="1"/>
</dbReference>
<gene>
    <name evidence="7" type="ORF">FOE67_00785</name>
</gene>
<dbReference type="Pfam" id="PF09265">
    <property type="entry name" value="Cytokin-bind"/>
    <property type="match status" value="1"/>
</dbReference>
<comment type="cofactor">
    <cofactor evidence="1">
        <name>FAD</name>
        <dbReference type="ChEBI" id="CHEBI:57692"/>
    </cofactor>
</comment>
<dbReference type="InterPro" id="IPR016166">
    <property type="entry name" value="FAD-bd_PCMH"/>
</dbReference>
<sequence length="476" mass="52284">MGFDLLGRRWVTEAEAATGPSFAGVPELDGELVLDGASRAAVATDLGNLVHHTPYAVLRPRSARDIAVMIRFCRAHRIAVSPRGQAHTTYGQGLSTGLVIENRYLDRIHSLGPRTAEVDAGILWKDLVTAAYGHSPRRTPPALTGYTALTVGGTLSVGGIGGIVGGLRTGMQVDHVHELEVVTGTGAIERCSRHRKSDLFEAVLGGLGQCGVITKAVLELVPAEQRARAYTLSYDDNTVFFRDLRTLIERPGVDHVYAEFSSPDTTPTYKLHATAFYDPPGGPDDRAILKGLSAAPDIQDIGYLDHVFSIDTAIDTVREMVNWDRLVKPWFDVWLPGSTVEDYLAEIMRTLTPRDIGAYGAGLIYPQRRAHATRPFPRLPEQDGSPWAFVVDINTVSDTLDPDPGFVEEMLDRNRRLFARTREHFGGVLYPIGSVPFTSRDWRTHYGDEWSTFRAAKRRYDPGNVLTPGLGIFGHG</sequence>
<dbReference type="InterPro" id="IPR016167">
    <property type="entry name" value="FAD-bd_PCMH_sub1"/>
</dbReference>
<dbReference type="Pfam" id="PF01565">
    <property type="entry name" value="FAD_binding_4"/>
    <property type="match status" value="1"/>
</dbReference>
<evidence type="ECO:0000256" key="2">
    <source>
        <dbReference type="ARBA" id="ARBA00005466"/>
    </source>
</evidence>
<evidence type="ECO:0000259" key="6">
    <source>
        <dbReference type="PROSITE" id="PS51387"/>
    </source>
</evidence>
<accession>A0A7W3XUV7</accession>
<reference evidence="8" key="1">
    <citation type="submission" date="2019-10" db="EMBL/GenBank/DDBJ databases">
        <title>Streptomyces sp. nov., a novel actinobacterium isolated from alkaline environment.</title>
        <authorList>
            <person name="Golinska P."/>
        </authorList>
    </citation>
    <scope>NUCLEOTIDE SEQUENCE [LARGE SCALE GENOMIC DNA]</scope>
    <source>
        <strain evidence="8">DSM 42108</strain>
    </source>
</reference>
<dbReference type="InterPro" id="IPR016169">
    <property type="entry name" value="FAD-bd_PCMH_sub2"/>
</dbReference>
<feature type="domain" description="FAD-binding PCMH-type" evidence="6">
    <location>
        <begin position="50"/>
        <end position="223"/>
    </location>
</feature>
<comment type="caution">
    <text evidence="7">The sequence shown here is derived from an EMBL/GenBank/DDBJ whole genome shotgun (WGS) entry which is preliminary data.</text>
</comment>
<dbReference type="InterPro" id="IPR015345">
    <property type="entry name" value="Cytokinin_DH_FAD/cytokin-bd"/>
</dbReference>
<dbReference type="Proteomes" id="UP000530234">
    <property type="component" value="Unassembled WGS sequence"/>
</dbReference>
<dbReference type="PANTHER" id="PTHR13878:SF127">
    <property type="entry name" value="CYTOKININ DEHYDROGENASE 3"/>
    <property type="match status" value="1"/>
</dbReference>
<organism evidence="7 8">
    <name type="scientific">Streptomyces calidiresistens</name>
    <dbReference type="NCBI Taxonomy" id="1485586"/>
    <lineage>
        <taxon>Bacteria</taxon>
        <taxon>Bacillati</taxon>
        <taxon>Actinomycetota</taxon>
        <taxon>Actinomycetes</taxon>
        <taxon>Kitasatosporales</taxon>
        <taxon>Streptomycetaceae</taxon>
        <taxon>Streptomyces</taxon>
    </lineage>
</organism>
<proteinExistence type="inferred from homology"/>
<evidence type="ECO:0000313" key="8">
    <source>
        <dbReference type="Proteomes" id="UP000530234"/>
    </source>
</evidence>
<dbReference type="GO" id="GO:0009690">
    <property type="term" value="P:cytokinin metabolic process"/>
    <property type="evidence" value="ECO:0007669"/>
    <property type="project" value="InterPro"/>
</dbReference>
<dbReference type="PANTHER" id="PTHR13878">
    <property type="entry name" value="GULONOLACTONE OXIDASE"/>
    <property type="match status" value="1"/>
</dbReference>
<evidence type="ECO:0000256" key="3">
    <source>
        <dbReference type="ARBA" id="ARBA00022630"/>
    </source>
</evidence>
<keyword evidence="3" id="KW-0285">Flavoprotein</keyword>
<keyword evidence="4" id="KW-0274">FAD</keyword>
<dbReference type="SUPFAM" id="SSF55103">
    <property type="entry name" value="FAD-linked oxidases, C-terminal domain"/>
    <property type="match status" value="1"/>
</dbReference>
<keyword evidence="5" id="KW-0560">Oxidoreductase</keyword>
<keyword evidence="8" id="KW-1185">Reference proteome</keyword>
<comment type="similarity">
    <text evidence="2">Belongs to the oxygen-dependent FAD-linked oxidoreductase family.</text>
</comment>
<name>A0A7W3XUV7_9ACTN</name>
<dbReference type="Gene3D" id="3.30.465.10">
    <property type="match status" value="1"/>
</dbReference>
<dbReference type="GO" id="GO:0019139">
    <property type="term" value="F:cytokinin dehydrogenase activity"/>
    <property type="evidence" value="ECO:0007669"/>
    <property type="project" value="InterPro"/>
</dbReference>
<dbReference type="Gene3D" id="3.40.462.10">
    <property type="entry name" value="FAD-linked oxidases, C-terminal domain"/>
    <property type="match status" value="1"/>
</dbReference>
<dbReference type="SUPFAM" id="SSF56176">
    <property type="entry name" value="FAD-binding/transporter-associated domain-like"/>
    <property type="match status" value="1"/>
</dbReference>
<evidence type="ECO:0000313" key="7">
    <source>
        <dbReference type="EMBL" id="MBB0228082.1"/>
    </source>
</evidence>
<dbReference type="Gene3D" id="3.30.43.10">
    <property type="entry name" value="Uridine Diphospho-n-acetylenolpyruvylglucosamine Reductase, domain 2"/>
    <property type="match status" value="2"/>
</dbReference>
<dbReference type="AlphaFoldDB" id="A0A7W3XUV7"/>
<dbReference type="GO" id="GO:0071949">
    <property type="term" value="F:FAD binding"/>
    <property type="evidence" value="ECO:0007669"/>
    <property type="project" value="InterPro"/>
</dbReference>
<dbReference type="InterPro" id="IPR016170">
    <property type="entry name" value="Cytok_DH_C_sf"/>
</dbReference>
<evidence type="ECO:0000256" key="4">
    <source>
        <dbReference type="ARBA" id="ARBA00022827"/>
    </source>
</evidence>